<dbReference type="Proteomes" id="UP000054997">
    <property type="component" value="Unassembled WGS sequence"/>
</dbReference>
<dbReference type="GO" id="GO:0032259">
    <property type="term" value="P:methylation"/>
    <property type="evidence" value="ECO:0007669"/>
    <property type="project" value="UniProtKB-KW"/>
</dbReference>
<sequence>MTKYTAENNSKKILPKRTKKLPKKLTDFNFIINAVGRDKVVLVKKQGSLGTSQSFFSTKKKTQPSKTISREQETIHRLGIENMSSKNYIASSIDKPELFSVKPVRILKDFQGFGVYARQRIPSNTIIGEYTGEVYTRDEFLKLSNQDSSYAMQLGQYIIDAKHKGNFTRYINFSDSQANIEFIESKNKNKKIVALRTIKEIYPGQQLLIDYNTYHEEYNQFIFLNPEDNWQSTSEFFQEHENAYLFMQSPKNMQGLSIAEDDLLYATTIGKCILQNQKLDESFEQYKQTVNYPYLKLSENQEIIDATQTDLATPVMAACCLGQVDNINWLIAHGANINQRQNHSGNCPLFICLEAYANEKNIVDRKRYLQILELLIQNGANAKVHDRKNNTFLHKAISILSAKDMGLILHALSEKNKTSFADFYTYLNDEEDDILTACLKNKDIEKAMVLLKAYPSYFEDNFKNVLKKDFKLNQSRFKNALQSWTEKDIEKFLTNLDKEQFHLTQKLKIELGLTEKRKQRYNPYNKF</sequence>
<accession>A0A0W0VLT9</accession>
<dbReference type="SUPFAM" id="SSF82199">
    <property type="entry name" value="SET domain"/>
    <property type="match status" value="1"/>
</dbReference>
<dbReference type="PANTHER" id="PTHR46223:SF3">
    <property type="entry name" value="HISTONE-LYSINE N-METHYLTRANSFERASE SET-23"/>
    <property type="match status" value="1"/>
</dbReference>
<evidence type="ECO:0000256" key="5">
    <source>
        <dbReference type="ARBA" id="ARBA00022691"/>
    </source>
</evidence>
<dbReference type="OrthoDB" id="5653514at2"/>
<dbReference type="PROSITE" id="PS50088">
    <property type="entry name" value="ANK_REPEAT"/>
    <property type="match status" value="1"/>
</dbReference>
<comment type="subcellular location">
    <subcellularLocation>
        <location evidence="1">Chromosome</location>
    </subcellularLocation>
</comment>
<dbReference type="InterPro" id="IPR001214">
    <property type="entry name" value="SET_dom"/>
</dbReference>
<dbReference type="InterPro" id="IPR050973">
    <property type="entry name" value="H3K9_Histone-Lys_N-MTase"/>
</dbReference>
<comment type="caution">
    <text evidence="10">The sequence shown here is derived from an EMBL/GenBank/DDBJ whole genome shotgun (WGS) entry which is preliminary data.</text>
</comment>
<dbReference type="PATRIC" id="fig|45068.5.peg.1203"/>
<dbReference type="InterPro" id="IPR036770">
    <property type="entry name" value="Ankyrin_rpt-contain_sf"/>
</dbReference>
<dbReference type="Pfam" id="PF00023">
    <property type="entry name" value="Ank"/>
    <property type="match status" value="1"/>
</dbReference>
<gene>
    <name evidence="10" type="ORF">Llon_1118</name>
</gene>
<evidence type="ECO:0000313" key="11">
    <source>
        <dbReference type="Proteomes" id="UP000054997"/>
    </source>
</evidence>
<dbReference type="AlphaFoldDB" id="A0A0W0VLT9"/>
<dbReference type="PANTHER" id="PTHR46223">
    <property type="entry name" value="HISTONE-LYSINE N-METHYLTRANSFERASE SUV39H"/>
    <property type="match status" value="1"/>
</dbReference>
<dbReference type="InterPro" id="IPR046341">
    <property type="entry name" value="SET_dom_sf"/>
</dbReference>
<keyword evidence="7" id="KW-0862">Zinc</keyword>
<dbReference type="RefSeq" id="WP_058529132.1">
    <property type="nucleotide sequence ID" value="NZ_CAAAHZ010000016.1"/>
</dbReference>
<feature type="repeat" description="ANK" evidence="8">
    <location>
        <begin position="310"/>
        <end position="342"/>
    </location>
</feature>
<dbReference type="SUPFAM" id="SSF48403">
    <property type="entry name" value="Ankyrin repeat"/>
    <property type="match status" value="1"/>
</dbReference>
<evidence type="ECO:0000256" key="2">
    <source>
        <dbReference type="ARBA" id="ARBA00022454"/>
    </source>
</evidence>
<evidence type="ECO:0000256" key="7">
    <source>
        <dbReference type="ARBA" id="ARBA00022833"/>
    </source>
</evidence>
<evidence type="ECO:0000256" key="8">
    <source>
        <dbReference type="PROSITE-ProRule" id="PRU00023"/>
    </source>
</evidence>
<keyword evidence="5" id="KW-0949">S-adenosyl-L-methionine</keyword>
<keyword evidence="2" id="KW-0158">Chromosome</keyword>
<proteinExistence type="predicted"/>
<evidence type="ECO:0000256" key="1">
    <source>
        <dbReference type="ARBA" id="ARBA00004286"/>
    </source>
</evidence>
<evidence type="ECO:0000256" key="4">
    <source>
        <dbReference type="ARBA" id="ARBA00022679"/>
    </source>
</evidence>
<name>A0A0W0VLT9_9GAMM</name>
<dbReference type="Gene3D" id="1.25.40.20">
    <property type="entry name" value="Ankyrin repeat-containing domain"/>
    <property type="match status" value="1"/>
</dbReference>
<evidence type="ECO:0000259" key="9">
    <source>
        <dbReference type="PROSITE" id="PS50280"/>
    </source>
</evidence>
<keyword evidence="6" id="KW-0479">Metal-binding</keyword>
<dbReference type="Gene3D" id="2.170.270.10">
    <property type="entry name" value="SET domain"/>
    <property type="match status" value="1"/>
</dbReference>
<keyword evidence="3" id="KW-0489">Methyltransferase</keyword>
<keyword evidence="11" id="KW-1185">Reference proteome</keyword>
<dbReference type="SMART" id="SM00317">
    <property type="entry name" value="SET"/>
    <property type="match status" value="1"/>
</dbReference>
<feature type="domain" description="SET" evidence="9">
    <location>
        <begin position="94"/>
        <end position="212"/>
    </location>
</feature>
<dbReference type="EMBL" id="LNYK01000016">
    <property type="protein sequence ID" value="KTD21020.1"/>
    <property type="molecule type" value="Genomic_DNA"/>
</dbReference>
<evidence type="ECO:0000256" key="6">
    <source>
        <dbReference type="ARBA" id="ARBA00022723"/>
    </source>
</evidence>
<reference evidence="10 11" key="1">
    <citation type="submission" date="2015-11" db="EMBL/GenBank/DDBJ databases">
        <title>Genomic analysis of 38 Legionella species identifies large and diverse effector repertoires.</title>
        <authorList>
            <person name="Burstein D."/>
            <person name="Amaro F."/>
            <person name="Zusman T."/>
            <person name="Lifshitz Z."/>
            <person name="Cohen O."/>
            <person name="Gilbert J.A."/>
            <person name="Pupko T."/>
            <person name="Shuman H.A."/>
            <person name="Segal G."/>
        </authorList>
    </citation>
    <scope>NUCLEOTIDE SEQUENCE [LARGE SCALE GENOMIC DNA]</scope>
    <source>
        <strain evidence="10 11">ATCC 49505</strain>
    </source>
</reference>
<dbReference type="STRING" id="45068.Llon_1118"/>
<keyword evidence="8" id="KW-0040">ANK repeat</keyword>
<dbReference type="NCBIfam" id="NF043024">
    <property type="entry name" value="T4SS_AnkI"/>
    <property type="match status" value="1"/>
</dbReference>
<dbReference type="GO" id="GO:0008168">
    <property type="term" value="F:methyltransferase activity"/>
    <property type="evidence" value="ECO:0007669"/>
    <property type="project" value="UniProtKB-KW"/>
</dbReference>
<keyword evidence="4" id="KW-0808">Transferase</keyword>
<evidence type="ECO:0000313" key="10">
    <source>
        <dbReference type="EMBL" id="KTD21020.1"/>
    </source>
</evidence>
<protein>
    <submittedName>
        <fullName evidence="10">Eukaryotic huntingtin interacting protein B</fullName>
    </submittedName>
</protein>
<dbReference type="PROSITE" id="PS50280">
    <property type="entry name" value="SET"/>
    <property type="match status" value="1"/>
</dbReference>
<dbReference type="Pfam" id="PF00856">
    <property type="entry name" value="SET"/>
    <property type="match status" value="1"/>
</dbReference>
<dbReference type="GO" id="GO:0005694">
    <property type="term" value="C:chromosome"/>
    <property type="evidence" value="ECO:0007669"/>
    <property type="project" value="UniProtKB-SubCell"/>
</dbReference>
<dbReference type="SMART" id="SM00248">
    <property type="entry name" value="ANK"/>
    <property type="match status" value="2"/>
</dbReference>
<evidence type="ECO:0000256" key="3">
    <source>
        <dbReference type="ARBA" id="ARBA00022603"/>
    </source>
</evidence>
<dbReference type="InterPro" id="IPR002110">
    <property type="entry name" value="Ankyrin_rpt"/>
</dbReference>
<organism evidence="10 11">
    <name type="scientific">Legionella londiniensis</name>
    <dbReference type="NCBI Taxonomy" id="45068"/>
    <lineage>
        <taxon>Bacteria</taxon>
        <taxon>Pseudomonadati</taxon>
        <taxon>Pseudomonadota</taxon>
        <taxon>Gammaproteobacteria</taxon>
        <taxon>Legionellales</taxon>
        <taxon>Legionellaceae</taxon>
        <taxon>Legionella</taxon>
    </lineage>
</organism>
<dbReference type="GO" id="GO:0046872">
    <property type="term" value="F:metal ion binding"/>
    <property type="evidence" value="ECO:0007669"/>
    <property type="project" value="UniProtKB-KW"/>
</dbReference>